<dbReference type="Proteomes" id="UP000032221">
    <property type="component" value="Unassembled WGS sequence"/>
</dbReference>
<evidence type="ECO:0000259" key="1">
    <source>
        <dbReference type="SMART" id="SM00849"/>
    </source>
</evidence>
<reference evidence="2 3" key="1">
    <citation type="submission" date="2015-01" db="EMBL/GenBank/DDBJ databases">
        <title>Genome sequence of Mycobacterium llatzerense and Mycobacterium immunogenum recovered from brain abscess.</title>
        <authorList>
            <person name="Greninger A.L."/>
            <person name="Langelier C."/>
            <person name="Cunningham G."/>
            <person name="Chiu C.Y."/>
            <person name="Miller S."/>
        </authorList>
    </citation>
    <scope>NUCLEOTIDE SEQUENCE [LARGE SCALE GENOMIC DNA]</scope>
    <source>
        <strain evidence="2 3">CLUC14</strain>
    </source>
</reference>
<dbReference type="PANTHER" id="PTHR46233">
    <property type="entry name" value="HYDROXYACYLGLUTATHIONE HYDROLASE GLOC"/>
    <property type="match status" value="1"/>
</dbReference>
<keyword evidence="3" id="KW-1185">Reference proteome</keyword>
<accession>A0A0D1J136</accession>
<dbReference type="GO" id="GO:0016787">
    <property type="term" value="F:hydrolase activity"/>
    <property type="evidence" value="ECO:0007669"/>
    <property type="project" value="UniProtKB-KW"/>
</dbReference>
<dbReference type="CDD" id="cd06262">
    <property type="entry name" value="metallo-hydrolase-like_MBL-fold"/>
    <property type="match status" value="1"/>
</dbReference>
<dbReference type="EMBL" id="JXST01000030">
    <property type="protein sequence ID" value="KIU15253.1"/>
    <property type="molecule type" value="Genomic_DNA"/>
</dbReference>
<dbReference type="SUPFAM" id="SSF56281">
    <property type="entry name" value="Metallo-hydrolase/oxidoreductase"/>
    <property type="match status" value="1"/>
</dbReference>
<feature type="domain" description="Metallo-beta-lactamase" evidence="1">
    <location>
        <begin position="26"/>
        <end position="189"/>
    </location>
</feature>
<proteinExistence type="predicted"/>
<dbReference type="InterPro" id="IPR051453">
    <property type="entry name" value="MBL_Glyoxalase_II"/>
</dbReference>
<dbReference type="RefSeq" id="WP_043401972.1">
    <property type="nucleotide sequence ID" value="NZ_JXST01000030.1"/>
</dbReference>
<keyword evidence="2" id="KW-0378">Hydrolase</keyword>
<sequence>MSGALRIDRVVTSGTFSLDGGTWDVDNNVWVIGDDSEVVIVDAAHTAPQIIDAVAGRNVVAVIVTHGHNDHVTVAPELATALHAPVLLHPGDDMLWQASHPDEKYWNLDAGQRIGFAGTEIEVIHTPGHSPGSVCLYLPEAGALFSGDTLFNGGPGATGRSYSDFPTIIDSIRDSILTLPEDTRVHTGHGDHTTVGSEAPHLAEWIARGH</sequence>
<dbReference type="PATRIC" id="fig|280871.6.peg.4160"/>
<dbReference type="Gene3D" id="3.60.15.10">
    <property type="entry name" value="Ribonuclease Z/Hydroxyacylglutathione hydrolase-like"/>
    <property type="match status" value="1"/>
</dbReference>
<dbReference type="OrthoDB" id="2971563at2"/>
<dbReference type="STRING" id="280871.TL10_20080"/>
<dbReference type="AlphaFoldDB" id="A0A0D1J136"/>
<comment type="caution">
    <text evidence="2">The sequence shown here is derived from an EMBL/GenBank/DDBJ whole genome shotgun (WGS) entry which is preliminary data.</text>
</comment>
<evidence type="ECO:0000313" key="3">
    <source>
        <dbReference type="Proteomes" id="UP000032221"/>
    </source>
</evidence>
<organism evidence="2 3">
    <name type="scientific">Mycolicibacterium llatzerense</name>
    <dbReference type="NCBI Taxonomy" id="280871"/>
    <lineage>
        <taxon>Bacteria</taxon>
        <taxon>Bacillati</taxon>
        <taxon>Actinomycetota</taxon>
        <taxon>Actinomycetes</taxon>
        <taxon>Mycobacteriales</taxon>
        <taxon>Mycobacteriaceae</taxon>
        <taxon>Mycolicibacterium</taxon>
    </lineage>
</organism>
<dbReference type="PANTHER" id="PTHR46233:SF4">
    <property type="entry name" value="METALLO-BETA-LACTAMASE DOMAIN-CONTAINING PROTEIN"/>
    <property type="match status" value="1"/>
</dbReference>
<dbReference type="InterPro" id="IPR001279">
    <property type="entry name" value="Metallo-B-lactamas"/>
</dbReference>
<dbReference type="Pfam" id="PF00753">
    <property type="entry name" value="Lactamase_B"/>
    <property type="match status" value="1"/>
</dbReference>
<protein>
    <submittedName>
        <fullName evidence="2">Zn-dependent hydrolase</fullName>
    </submittedName>
</protein>
<gene>
    <name evidence="2" type="ORF">TL10_20080</name>
</gene>
<evidence type="ECO:0000313" key="2">
    <source>
        <dbReference type="EMBL" id="KIU15253.1"/>
    </source>
</evidence>
<dbReference type="SMART" id="SM00849">
    <property type="entry name" value="Lactamase_B"/>
    <property type="match status" value="1"/>
</dbReference>
<dbReference type="InterPro" id="IPR036866">
    <property type="entry name" value="RibonucZ/Hydroxyglut_hydro"/>
</dbReference>
<name>A0A0D1J136_9MYCO</name>